<dbReference type="AlphaFoldDB" id="D8QZ87"/>
<dbReference type="CDD" id="cd01837">
    <property type="entry name" value="SGNH_plant_lipase_like"/>
    <property type="match status" value="1"/>
</dbReference>
<dbReference type="InParanoid" id="D8QZ87"/>
<dbReference type="Pfam" id="PF00657">
    <property type="entry name" value="Lipase_GDSL"/>
    <property type="match status" value="1"/>
</dbReference>
<dbReference type="Gene3D" id="3.40.50.1110">
    <property type="entry name" value="SGNH hydrolase"/>
    <property type="match status" value="1"/>
</dbReference>
<dbReference type="InterPro" id="IPR036514">
    <property type="entry name" value="SGNH_hydro_sf"/>
</dbReference>
<feature type="chain" id="PRO_5003121361" evidence="2">
    <location>
        <begin position="22"/>
        <end position="347"/>
    </location>
</feature>
<proteinExistence type="inferred from homology"/>
<dbReference type="FunFam" id="3.40.50.1110:FF:000003">
    <property type="entry name" value="GDSL esterase/lipase APG"/>
    <property type="match status" value="1"/>
</dbReference>
<dbReference type="eggNOG" id="KOG0017">
    <property type="taxonomic scope" value="Eukaryota"/>
</dbReference>
<evidence type="ECO:0000256" key="1">
    <source>
        <dbReference type="ARBA" id="ARBA00008668"/>
    </source>
</evidence>
<reference evidence="3 4" key="1">
    <citation type="journal article" date="2011" name="Science">
        <title>The Selaginella genome identifies genetic changes associated with the evolution of vascular plants.</title>
        <authorList>
            <person name="Banks J.A."/>
            <person name="Nishiyama T."/>
            <person name="Hasebe M."/>
            <person name="Bowman J.L."/>
            <person name="Gribskov M."/>
            <person name="dePamphilis C."/>
            <person name="Albert V.A."/>
            <person name="Aono N."/>
            <person name="Aoyama T."/>
            <person name="Ambrose B.A."/>
            <person name="Ashton N.W."/>
            <person name="Axtell M.J."/>
            <person name="Barker E."/>
            <person name="Barker M.S."/>
            <person name="Bennetzen J.L."/>
            <person name="Bonawitz N.D."/>
            <person name="Chapple C."/>
            <person name="Cheng C."/>
            <person name="Correa L.G."/>
            <person name="Dacre M."/>
            <person name="DeBarry J."/>
            <person name="Dreyer I."/>
            <person name="Elias M."/>
            <person name="Engstrom E.M."/>
            <person name="Estelle M."/>
            <person name="Feng L."/>
            <person name="Finet C."/>
            <person name="Floyd S.K."/>
            <person name="Frommer W.B."/>
            <person name="Fujita T."/>
            <person name="Gramzow L."/>
            <person name="Gutensohn M."/>
            <person name="Harholt J."/>
            <person name="Hattori M."/>
            <person name="Heyl A."/>
            <person name="Hirai T."/>
            <person name="Hiwatashi Y."/>
            <person name="Ishikawa M."/>
            <person name="Iwata M."/>
            <person name="Karol K.G."/>
            <person name="Koehler B."/>
            <person name="Kolukisaoglu U."/>
            <person name="Kubo M."/>
            <person name="Kurata T."/>
            <person name="Lalonde S."/>
            <person name="Li K."/>
            <person name="Li Y."/>
            <person name="Litt A."/>
            <person name="Lyons E."/>
            <person name="Manning G."/>
            <person name="Maruyama T."/>
            <person name="Michael T.P."/>
            <person name="Mikami K."/>
            <person name="Miyazaki S."/>
            <person name="Morinaga S."/>
            <person name="Murata T."/>
            <person name="Mueller-Roeber B."/>
            <person name="Nelson D.R."/>
            <person name="Obara M."/>
            <person name="Oguri Y."/>
            <person name="Olmstead R.G."/>
            <person name="Onodera N."/>
            <person name="Petersen B.L."/>
            <person name="Pils B."/>
            <person name="Prigge M."/>
            <person name="Rensing S.A."/>
            <person name="Riano-Pachon D.M."/>
            <person name="Roberts A.W."/>
            <person name="Sato Y."/>
            <person name="Scheller H.V."/>
            <person name="Schulz B."/>
            <person name="Schulz C."/>
            <person name="Shakirov E.V."/>
            <person name="Shibagaki N."/>
            <person name="Shinohara N."/>
            <person name="Shippen D.E."/>
            <person name="Soerensen I."/>
            <person name="Sotooka R."/>
            <person name="Sugimoto N."/>
            <person name="Sugita M."/>
            <person name="Sumikawa N."/>
            <person name="Tanurdzic M."/>
            <person name="Theissen G."/>
            <person name="Ulvskov P."/>
            <person name="Wakazuki S."/>
            <person name="Weng J.K."/>
            <person name="Willats W.W."/>
            <person name="Wipf D."/>
            <person name="Wolf P.G."/>
            <person name="Yang L."/>
            <person name="Zimmer A.D."/>
            <person name="Zhu Q."/>
            <person name="Mitros T."/>
            <person name="Hellsten U."/>
            <person name="Loque D."/>
            <person name="Otillar R."/>
            <person name="Salamov A."/>
            <person name="Schmutz J."/>
            <person name="Shapiro H."/>
            <person name="Lindquist E."/>
            <person name="Lucas S."/>
            <person name="Rokhsar D."/>
            <person name="Grigoriev I.V."/>
        </authorList>
    </citation>
    <scope>NUCLEOTIDE SEQUENCE [LARGE SCALE GENOMIC DNA]</scope>
</reference>
<dbReference type="OMA" id="YQQVEYF"/>
<keyword evidence="4" id="KW-1185">Reference proteome</keyword>
<dbReference type="Proteomes" id="UP000001514">
    <property type="component" value="Unassembled WGS sequence"/>
</dbReference>
<protein>
    <submittedName>
        <fullName evidence="3">Uncharacterized protein</fullName>
    </submittedName>
</protein>
<dbReference type="HOGENOM" id="CLU_015101_0_1_1"/>
<feature type="signal peptide" evidence="2">
    <location>
        <begin position="1"/>
        <end position="21"/>
    </location>
</feature>
<dbReference type="FunCoup" id="D8QZ87">
    <property type="interactions" value="315"/>
</dbReference>
<accession>D8QZ87</accession>
<evidence type="ECO:0000256" key="2">
    <source>
        <dbReference type="SAM" id="SignalP"/>
    </source>
</evidence>
<evidence type="ECO:0000313" key="3">
    <source>
        <dbReference type="EMBL" id="EFJ34368.1"/>
    </source>
</evidence>
<dbReference type="PANTHER" id="PTHR45642">
    <property type="entry name" value="GDSL ESTERASE/LIPASE EXL3"/>
    <property type="match status" value="1"/>
</dbReference>
<dbReference type="EMBL" id="GL377569">
    <property type="protein sequence ID" value="EFJ34368.1"/>
    <property type="molecule type" value="Genomic_DNA"/>
</dbReference>
<dbReference type="InterPro" id="IPR050592">
    <property type="entry name" value="GDSL_lipolytic_enzyme"/>
</dbReference>
<dbReference type="Gramene" id="EFJ34368">
    <property type="protein sequence ID" value="EFJ34368"/>
    <property type="gene ID" value="SELMODRAFT_438768"/>
</dbReference>
<dbReference type="GO" id="GO:0016788">
    <property type="term" value="F:hydrolase activity, acting on ester bonds"/>
    <property type="evidence" value="ECO:0007669"/>
    <property type="project" value="InterPro"/>
</dbReference>
<dbReference type="STRING" id="88036.D8QZ87"/>
<dbReference type="PANTHER" id="PTHR45642:SF95">
    <property type="entry name" value="GDSL-LIKE LIPASE_ACYLHYDROLASE FAMILY PROTEIN, EXPRESSED"/>
    <property type="match status" value="1"/>
</dbReference>
<organism evidence="4">
    <name type="scientific">Selaginella moellendorffii</name>
    <name type="common">Spikemoss</name>
    <dbReference type="NCBI Taxonomy" id="88036"/>
    <lineage>
        <taxon>Eukaryota</taxon>
        <taxon>Viridiplantae</taxon>
        <taxon>Streptophyta</taxon>
        <taxon>Embryophyta</taxon>
        <taxon>Tracheophyta</taxon>
        <taxon>Lycopodiopsida</taxon>
        <taxon>Selaginellales</taxon>
        <taxon>Selaginellaceae</taxon>
        <taxon>Selaginella</taxon>
    </lineage>
</organism>
<dbReference type="OrthoDB" id="1600564at2759"/>
<dbReference type="KEGG" id="smo:SELMODRAFT_438768"/>
<keyword evidence="2" id="KW-0732">Signal</keyword>
<name>D8QZ87_SELML</name>
<dbReference type="SUPFAM" id="SSF52266">
    <property type="entry name" value="SGNH hydrolase"/>
    <property type="match status" value="1"/>
</dbReference>
<dbReference type="InterPro" id="IPR035669">
    <property type="entry name" value="SGNH_plant_lipase-like"/>
</dbReference>
<sequence length="347" mass="37476">MQDHSVLAIALLLNFLCQARAQLAPAIYVFGDSTVDAGNNNFLPTVVRANFPPYGRDFDSSVATGRFCNGRTSTDYLANLVGLPYAPAYLDPQAQGSSIVRGVNFATSGSGFYEKTAVPFNVPGLSGQIEWFSKYKSKLIGMVGQANASDIVSKALVAISTGSNDYINNYYLNPLTQKMFDPDTYRAMLIESFANFVKDLYGLGARRIAVVSLAPLGCVPSQVTLFNHGELQCVEDHNQDAVLFNAALQSTVNSIKDGFPGLRLAYVDIYTLFTNVLANPGKYGFQQTLTGCCGTGRLEVSILCNMHSPGTCTDASKYVFWDSFHPTDAMNKLIANAALSQGAPQLL</sequence>
<gene>
    <name evidence="3" type="ORF">SELMODRAFT_438768</name>
</gene>
<evidence type="ECO:0000313" key="4">
    <source>
        <dbReference type="Proteomes" id="UP000001514"/>
    </source>
</evidence>
<comment type="similarity">
    <text evidence="1">Belongs to the 'GDSL' lipolytic enzyme family.</text>
</comment>
<dbReference type="InterPro" id="IPR001087">
    <property type="entry name" value="GDSL"/>
</dbReference>